<feature type="chain" id="PRO_5041972545" description="DUF3298 domain-containing protein" evidence="1">
    <location>
        <begin position="30"/>
        <end position="244"/>
    </location>
</feature>
<organism evidence="2 3">
    <name type="scientific">Mycolicibacter terrae</name>
    <dbReference type="NCBI Taxonomy" id="1788"/>
    <lineage>
        <taxon>Bacteria</taxon>
        <taxon>Bacillati</taxon>
        <taxon>Actinomycetota</taxon>
        <taxon>Actinomycetes</taxon>
        <taxon>Mycobacteriales</taxon>
        <taxon>Mycobacteriaceae</taxon>
        <taxon>Mycolicibacter</taxon>
    </lineage>
</organism>
<dbReference type="RefSeq" id="WP_234808463.1">
    <property type="nucleotide sequence ID" value="NZ_AP022564.1"/>
</dbReference>
<evidence type="ECO:0000256" key="1">
    <source>
        <dbReference type="SAM" id="SignalP"/>
    </source>
</evidence>
<sequence>MKDGFLGWLAAACAALVLGATCMAPVSTADTVSNGVAYAVVPDLVGGSSPNGLGEWTVDYQKLAGGDPAVADAVNRILDDEANGQVWLYAASASKTSPWTFHTRGTLLFRPMTVSALFTGQYNAVDLPNMPVDAVATRVFDSRSGIQIVWDNLFVDKQAGLARLSDLTAKILPATYPTPPLGGWAEYGASLAPLERNYKFWIPTDGGIELHFTDRQFGRGLRVITIPWSAVSDLIAPAFAAITS</sequence>
<dbReference type="AlphaFoldDB" id="A0AAD1MEU3"/>
<keyword evidence="3" id="KW-1185">Reference proteome</keyword>
<dbReference type="EMBL" id="AP022564">
    <property type="protein sequence ID" value="BBX21702.1"/>
    <property type="molecule type" value="Genomic_DNA"/>
</dbReference>
<proteinExistence type="predicted"/>
<evidence type="ECO:0000313" key="2">
    <source>
        <dbReference type="EMBL" id="BBX21702.1"/>
    </source>
</evidence>
<reference evidence="2 3" key="1">
    <citation type="journal article" date="2019" name="Emerg. Microbes Infect.">
        <title>Comprehensive subspecies identification of 175 nontuberculous mycobacteria species based on 7547 genomic profiles.</title>
        <authorList>
            <person name="Matsumoto Y."/>
            <person name="Kinjo T."/>
            <person name="Motooka D."/>
            <person name="Nabeya D."/>
            <person name="Jung N."/>
            <person name="Uechi K."/>
            <person name="Horii T."/>
            <person name="Iida T."/>
            <person name="Fujita J."/>
            <person name="Nakamura S."/>
        </authorList>
    </citation>
    <scope>NUCLEOTIDE SEQUENCE [LARGE SCALE GENOMIC DNA]</scope>
    <source>
        <strain evidence="2 3">JCM 12143</strain>
    </source>
</reference>
<gene>
    <name evidence="2" type="ORF">MTER_11130</name>
</gene>
<evidence type="ECO:0000313" key="3">
    <source>
        <dbReference type="Proteomes" id="UP000467636"/>
    </source>
</evidence>
<accession>A0AAD1MEU3</accession>
<feature type="signal peptide" evidence="1">
    <location>
        <begin position="1"/>
        <end position="29"/>
    </location>
</feature>
<dbReference type="Proteomes" id="UP000467636">
    <property type="component" value="Chromosome"/>
</dbReference>
<keyword evidence="1" id="KW-0732">Signal</keyword>
<name>A0AAD1MEU3_9MYCO</name>
<protein>
    <recommendedName>
        <fullName evidence="4">DUF3298 domain-containing protein</fullName>
    </recommendedName>
</protein>
<evidence type="ECO:0008006" key="4">
    <source>
        <dbReference type="Google" id="ProtNLM"/>
    </source>
</evidence>